<feature type="repeat" description="PPR" evidence="2">
    <location>
        <begin position="321"/>
        <end position="355"/>
    </location>
</feature>
<dbReference type="Pfam" id="PF13041">
    <property type="entry name" value="PPR_2"/>
    <property type="match status" value="1"/>
</dbReference>
<dbReference type="Proteomes" id="UP000594638">
    <property type="component" value="Unassembled WGS sequence"/>
</dbReference>
<dbReference type="GO" id="GO:0009451">
    <property type="term" value="P:RNA modification"/>
    <property type="evidence" value="ECO:0007669"/>
    <property type="project" value="InterPro"/>
</dbReference>
<protein>
    <submittedName>
        <fullName evidence="3">Pentatricopeptide repeat-containing At5g66520-like</fullName>
    </submittedName>
</protein>
<dbReference type="FunFam" id="1.25.40.10:FF:000329">
    <property type="entry name" value="Pentatricopeptide repeat-containing protein"/>
    <property type="match status" value="1"/>
</dbReference>
<feature type="repeat" description="PPR" evidence="2">
    <location>
        <begin position="183"/>
        <end position="213"/>
    </location>
</feature>
<evidence type="ECO:0000256" key="2">
    <source>
        <dbReference type="PROSITE-ProRule" id="PRU00708"/>
    </source>
</evidence>
<dbReference type="PANTHER" id="PTHR47926:SF401">
    <property type="entry name" value="PENTATRICOPEPTIDE REPEAT-CONTAINING PROTEIN"/>
    <property type="match status" value="1"/>
</dbReference>
<dbReference type="InterPro" id="IPR046960">
    <property type="entry name" value="PPR_At4g14850-like_plant"/>
</dbReference>
<dbReference type="EMBL" id="CACTIH010005500">
    <property type="protein sequence ID" value="CAA2995427.1"/>
    <property type="molecule type" value="Genomic_DNA"/>
</dbReference>
<dbReference type="AlphaFoldDB" id="A0A8S0SRH1"/>
<comment type="caution">
    <text evidence="3">The sequence shown here is derived from an EMBL/GenBank/DDBJ whole genome shotgun (WGS) entry which is preliminary data.</text>
</comment>
<evidence type="ECO:0000313" key="3">
    <source>
        <dbReference type="EMBL" id="CAA2995427.1"/>
    </source>
</evidence>
<keyword evidence="1" id="KW-0677">Repeat</keyword>
<evidence type="ECO:0000256" key="1">
    <source>
        <dbReference type="ARBA" id="ARBA00022737"/>
    </source>
</evidence>
<dbReference type="FunFam" id="1.25.40.10:FF:000348">
    <property type="entry name" value="Pentatricopeptide repeat-containing protein chloroplastic"/>
    <property type="match status" value="1"/>
</dbReference>
<accession>A0A8S0SRH1</accession>
<sequence>MIESMRLNFKDILARSIHNCKSIRVIKQIHSYIITSPNLSPNDHYFLISRLLFFLCTVDESPDGLKYAVKVFRRIAEPSLFAYNAMIRASSTKIKDPFSCESLILYKEMLCNNLSPDSITIPFVLKECAKRIDGLMGRSIHAHAVKFGYEADVYVQNALISLYSEGRFLDDARRVFDEMSNRDIVSWNSMIVGYLRGGELDVALDLFKEMKDRKDIITWNSMITGFVQGGRPKEALGFFQDMQIFSDDRDMDRPDKITVASVLSACASLGAGDHGRWLHSYLERSRMECDMVIGTALVDMYGKCGCVERAFEVFNGMPKKDVLAWTAMISAFALHGHGEEAFKLFANMEAVGVRPNSVTFVGLLSACAHAGLVEKGRWCFDTMRRVYGIEPQVQHYACMVDILARAGQFVEAEDLIRGMPMEPDVFVWGALLGGCQLHGNVELGEKIAENLICLEPQNHAFYINLCDVYAKAGRFDDLKRIRALMKDKEIRKPVPGCSMIEVDGIVHEFSMKGSPEVPIMEAIKNVLMVLSLEMNRQDNMNIFIT</sequence>
<dbReference type="PROSITE" id="PS51375">
    <property type="entry name" value="PPR"/>
    <property type="match status" value="4"/>
</dbReference>
<name>A0A8S0SRH1_OLEEU</name>
<proteinExistence type="predicted"/>
<gene>
    <name evidence="3" type="ORF">OLEA9_A010989</name>
</gene>
<dbReference type="InterPro" id="IPR046848">
    <property type="entry name" value="E_motif"/>
</dbReference>
<keyword evidence="4" id="KW-1185">Reference proteome</keyword>
<dbReference type="Pfam" id="PF01535">
    <property type="entry name" value="PPR"/>
    <property type="match status" value="4"/>
</dbReference>
<reference evidence="3 4" key="1">
    <citation type="submission" date="2019-12" db="EMBL/GenBank/DDBJ databases">
        <authorList>
            <person name="Alioto T."/>
            <person name="Alioto T."/>
            <person name="Gomez Garrido J."/>
        </authorList>
    </citation>
    <scope>NUCLEOTIDE SEQUENCE [LARGE SCALE GENOMIC DNA]</scope>
</reference>
<feature type="repeat" description="PPR" evidence="2">
    <location>
        <begin position="215"/>
        <end position="245"/>
    </location>
</feature>
<evidence type="ECO:0000313" key="4">
    <source>
        <dbReference type="Proteomes" id="UP000594638"/>
    </source>
</evidence>
<dbReference type="Gramene" id="OE9A010989T1">
    <property type="protein sequence ID" value="OE9A010989C1"/>
    <property type="gene ID" value="OE9A010989"/>
</dbReference>
<feature type="repeat" description="PPR" evidence="2">
    <location>
        <begin position="152"/>
        <end position="182"/>
    </location>
</feature>
<dbReference type="InterPro" id="IPR011990">
    <property type="entry name" value="TPR-like_helical_dom_sf"/>
</dbReference>
<dbReference type="NCBIfam" id="TIGR00756">
    <property type="entry name" value="PPR"/>
    <property type="match status" value="5"/>
</dbReference>
<dbReference type="Pfam" id="PF20431">
    <property type="entry name" value="E_motif"/>
    <property type="match status" value="1"/>
</dbReference>
<dbReference type="InterPro" id="IPR002885">
    <property type="entry name" value="PPR_rpt"/>
</dbReference>
<dbReference type="PANTHER" id="PTHR47926">
    <property type="entry name" value="PENTATRICOPEPTIDE REPEAT-CONTAINING PROTEIN"/>
    <property type="match status" value="1"/>
</dbReference>
<dbReference type="OrthoDB" id="185373at2759"/>
<dbReference type="Gene3D" id="1.25.40.10">
    <property type="entry name" value="Tetratricopeptide repeat domain"/>
    <property type="match status" value="4"/>
</dbReference>
<organism evidence="3 4">
    <name type="scientific">Olea europaea subsp. europaea</name>
    <dbReference type="NCBI Taxonomy" id="158383"/>
    <lineage>
        <taxon>Eukaryota</taxon>
        <taxon>Viridiplantae</taxon>
        <taxon>Streptophyta</taxon>
        <taxon>Embryophyta</taxon>
        <taxon>Tracheophyta</taxon>
        <taxon>Spermatophyta</taxon>
        <taxon>Magnoliopsida</taxon>
        <taxon>eudicotyledons</taxon>
        <taxon>Gunneridae</taxon>
        <taxon>Pentapetalae</taxon>
        <taxon>asterids</taxon>
        <taxon>lamiids</taxon>
        <taxon>Lamiales</taxon>
        <taxon>Oleaceae</taxon>
        <taxon>Oleeae</taxon>
        <taxon>Olea</taxon>
    </lineage>
</organism>
<dbReference type="GO" id="GO:0003723">
    <property type="term" value="F:RNA binding"/>
    <property type="evidence" value="ECO:0007669"/>
    <property type="project" value="InterPro"/>
</dbReference>